<evidence type="ECO:0000313" key="2">
    <source>
        <dbReference type="Proteomes" id="UP001157961"/>
    </source>
</evidence>
<organism evidence="1 2">
    <name type="scientific">Shimia sagamensis</name>
    <dbReference type="NCBI Taxonomy" id="1566352"/>
    <lineage>
        <taxon>Bacteria</taxon>
        <taxon>Pseudomonadati</taxon>
        <taxon>Pseudomonadota</taxon>
        <taxon>Alphaproteobacteria</taxon>
        <taxon>Rhodobacterales</taxon>
        <taxon>Roseobacteraceae</taxon>
    </lineage>
</organism>
<keyword evidence="2" id="KW-1185">Reference proteome</keyword>
<dbReference type="PANTHER" id="PTHR43135:SF3">
    <property type="entry name" value="ALPHA-D-RIBOSE 1-METHYLPHOSPHONATE 5-TRIPHOSPHATE DIPHOSPHATASE"/>
    <property type="match status" value="1"/>
</dbReference>
<dbReference type="EMBL" id="FXTY01000012">
    <property type="protein sequence ID" value="SMP35831.1"/>
    <property type="molecule type" value="Genomic_DNA"/>
</dbReference>
<dbReference type="NCBIfam" id="TIGR02318">
    <property type="entry name" value="phosphono_phnM"/>
    <property type="match status" value="1"/>
</dbReference>
<comment type="caution">
    <text evidence="1">The sequence shown here is derived from an EMBL/GenBank/DDBJ whole genome shotgun (WGS) entry which is preliminary data.</text>
</comment>
<sequence>MPYLRNCMEPLSTHIKRMPTMRDTHMTQELILANATLVLPKETVTGSIVVREGRIVDMASGRAVPAGAKNCDGDYVAPGLIELHTDNLERHMRPRPKVDWPHQAAIVAHDAELASVGITTVFDALRVGSILSDPRRNYGKYARSIANEILGMRESGALRISHQLHLRAETCSETLVEELAEFGTEDRVGIVSLMDHTPGQRQFMDIAKFEAYVCGKYAMDASGFGEYVDFLYGLHDKFGKRHEEATVAAAKRFGAVLASHDDTTVSQVTTSAGYGIRLAEFPTTVEAAQANHTHGIANILGGPNLVRGGSHSGNVAAMDLAKQGLLDIISSDYVPSSLLLGAVMLGNEWGDLAKGLHSVTTAPAKYANLHDRGRLEVGLRADLIRFRVTEGIPALRAAWHKGLRSA</sequence>
<dbReference type="InterPro" id="IPR012696">
    <property type="entry name" value="PhnM"/>
</dbReference>
<proteinExistence type="predicted"/>
<dbReference type="PIRSF" id="PIRSF038971">
    <property type="entry name" value="PhnM"/>
    <property type="match status" value="1"/>
</dbReference>
<dbReference type="Gene3D" id="2.30.40.10">
    <property type="entry name" value="Urease, subunit C, domain 1"/>
    <property type="match status" value="1"/>
</dbReference>
<accession>A0ABY1PNY8</accession>
<dbReference type="NCBIfam" id="NF011990">
    <property type="entry name" value="PRK15446.2-6"/>
    <property type="match status" value="1"/>
</dbReference>
<name>A0ABY1PNY8_9RHOB</name>
<dbReference type="SUPFAM" id="SSF51338">
    <property type="entry name" value="Composite domain of metallo-dependent hydrolases"/>
    <property type="match status" value="1"/>
</dbReference>
<dbReference type="InterPro" id="IPR032466">
    <property type="entry name" value="Metal_Hydrolase"/>
</dbReference>
<dbReference type="PANTHER" id="PTHR43135">
    <property type="entry name" value="ALPHA-D-RIBOSE 1-METHYLPHOSPHONATE 5-TRIPHOSPHATE DIPHOSPHATASE"/>
    <property type="match status" value="1"/>
</dbReference>
<dbReference type="InterPro" id="IPR011059">
    <property type="entry name" value="Metal-dep_hydrolase_composite"/>
</dbReference>
<evidence type="ECO:0000313" key="1">
    <source>
        <dbReference type="EMBL" id="SMP35831.1"/>
    </source>
</evidence>
<dbReference type="SUPFAM" id="SSF51556">
    <property type="entry name" value="Metallo-dependent hydrolases"/>
    <property type="match status" value="1"/>
</dbReference>
<dbReference type="NCBIfam" id="NF011984">
    <property type="entry name" value="PRK15446.1-5"/>
    <property type="match status" value="1"/>
</dbReference>
<reference evidence="1 2" key="1">
    <citation type="submission" date="2017-05" db="EMBL/GenBank/DDBJ databases">
        <authorList>
            <person name="Varghese N."/>
            <person name="Submissions S."/>
        </authorList>
    </citation>
    <scope>NUCLEOTIDE SEQUENCE [LARGE SCALE GENOMIC DNA]</scope>
    <source>
        <strain evidence="1 2">DSM 29734</strain>
    </source>
</reference>
<gene>
    <name evidence="1" type="ORF">SAMN06265373_11233</name>
</gene>
<protein>
    <submittedName>
        <fullName evidence="1">Alpha-D-ribose 1-methylphosphonate 5-triphosphate diphosphatase</fullName>
    </submittedName>
</protein>
<dbReference type="Proteomes" id="UP001157961">
    <property type="component" value="Unassembled WGS sequence"/>
</dbReference>
<dbReference type="InterPro" id="IPR051781">
    <property type="entry name" value="Metallo-dep_Hydrolase"/>
</dbReference>